<protein>
    <submittedName>
        <fullName evidence="1">Uncharacterized protein</fullName>
    </submittedName>
</protein>
<evidence type="ECO:0000313" key="2">
    <source>
        <dbReference type="Proteomes" id="UP000233837"/>
    </source>
</evidence>
<name>A0A2I0X4T7_9ASPA</name>
<organism evidence="1 2">
    <name type="scientific">Dendrobium catenatum</name>
    <dbReference type="NCBI Taxonomy" id="906689"/>
    <lineage>
        <taxon>Eukaryota</taxon>
        <taxon>Viridiplantae</taxon>
        <taxon>Streptophyta</taxon>
        <taxon>Embryophyta</taxon>
        <taxon>Tracheophyta</taxon>
        <taxon>Spermatophyta</taxon>
        <taxon>Magnoliopsida</taxon>
        <taxon>Liliopsida</taxon>
        <taxon>Asparagales</taxon>
        <taxon>Orchidaceae</taxon>
        <taxon>Epidendroideae</taxon>
        <taxon>Malaxideae</taxon>
        <taxon>Dendrobiinae</taxon>
        <taxon>Dendrobium</taxon>
    </lineage>
</organism>
<gene>
    <name evidence="1" type="ORF">MA16_Dca006205</name>
</gene>
<reference evidence="1 2" key="2">
    <citation type="journal article" date="2017" name="Nature">
        <title>The Apostasia genome and the evolution of orchids.</title>
        <authorList>
            <person name="Zhang G.Q."/>
            <person name="Liu K.W."/>
            <person name="Li Z."/>
            <person name="Lohaus R."/>
            <person name="Hsiao Y.Y."/>
            <person name="Niu S.C."/>
            <person name="Wang J.Y."/>
            <person name="Lin Y.C."/>
            <person name="Xu Q."/>
            <person name="Chen L.J."/>
            <person name="Yoshida K."/>
            <person name="Fujiwara S."/>
            <person name="Wang Z.W."/>
            <person name="Zhang Y.Q."/>
            <person name="Mitsuda N."/>
            <person name="Wang M."/>
            <person name="Liu G.H."/>
            <person name="Pecoraro L."/>
            <person name="Huang H.X."/>
            <person name="Xiao X.J."/>
            <person name="Lin M."/>
            <person name="Wu X.Y."/>
            <person name="Wu W.L."/>
            <person name="Chen Y.Y."/>
            <person name="Chang S.B."/>
            <person name="Sakamoto S."/>
            <person name="Ohme-Takagi M."/>
            <person name="Yagi M."/>
            <person name="Zeng S.J."/>
            <person name="Shen C.Y."/>
            <person name="Yeh C.M."/>
            <person name="Luo Y.B."/>
            <person name="Tsai W.C."/>
            <person name="Van de Peer Y."/>
            <person name="Liu Z.J."/>
        </authorList>
    </citation>
    <scope>NUCLEOTIDE SEQUENCE [LARGE SCALE GENOMIC DNA]</scope>
    <source>
        <tissue evidence="1">The whole plant</tissue>
    </source>
</reference>
<dbReference type="EMBL" id="KZ502155">
    <property type="protein sequence ID" value="PKU82907.1"/>
    <property type="molecule type" value="Genomic_DNA"/>
</dbReference>
<evidence type="ECO:0000313" key="1">
    <source>
        <dbReference type="EMBL" id="PKU82907.1"/>
    </source>
</evidence>
<dbReference type="AlphaFoldDB" id="A0A2I0X4T7"/>
<sequence>MQGKSEQALLQREARIGFDYNTKTRDRTRGAVSGQVPFIEADWSAGGGISTGGGRRRRQAKMDWKTKRGCRFFCKIGCRACDRRSTETCGRSLIT</sequence>
<accession>A0A2I0X4T7</accession>
<dbReference type="Proteomes" id="UP000233837">
    <property type="component" value="Unassembled WGS sequence"/>
</dbReference>
<keyword evidence="2" id="KW-1185">Reference proteome</keyword>
<proteinExistence type="predicted"/>
<reference evidence="1 2" key="1">
    <citation type="journal article" date="2016" name="Sci. Rep.">
        <title>The Dendrobium catenatum Lindl. genome sequence provides insights into polysaccharide synthase, floral development and adaptive evolution.</title>
        <authorList>
            <person name="Zhang G.Q."/>
            <person name="Xu Q."/>
            <person name="Bian C."/>
            <person name="Tsai W.C."/>
            <person name="Yeh C.M."/>
            <person name="Liu K.W."/>
            <person name="Yoshida K."/>
            <person name="Zhang L.S."/>
            <person name="Chang S.B."/>
            <person name="Chen F."/>
            <person name="Shi Y."/>
            <person name="Su Y.Y."/>
            <person name="Zhang Y.Q."/>
            <person name="Chen L.J."/>
            <person name="Yin Y."/>
            <person name="Lin M."/>
            <person name="Huang H."/>
            <person name="Deng H."/>
            <person name="Wang Z.W."/>
            <person name="Zhu S.L."/>
            <person name="Zhao X."/>
            <person name="Deng C."/>
            <person name="Niu S.C."/>
            <person name="Huang J."/>
            <person name="Wang M."/>
            <person name="Liu G.H."/>
            <person name="Yang H.J."/>
            <person name="Xiao X.J."/>
            <person name="Hsiao Y.Y."/>
            <person name="Wu W.L."/>
            <person name="Chen Y.Y."/>
            <person name="Mitsuda N."/>
            <person name="Ohme-Takagi M."/>
            <person name="Luo Y.B."/>
            <person name="Van de Peer Y."/>
            <person name="Liu Z.J."/>
        </authorList>
    </citation>
    <scope>NUCLEOTIDE SEQUENCE [LARGE SCALE GENOMIC DNA]</scope>
    <source>
        <tissue evidence="1">The whole plant</tissue>
    </source>
</reference>